<evidence type="ECO:0000313" key="4">
    <source>
        <dbReference type="EMBL" id="EAG9353353.1"/>
    </source>
</evidence>
<comment type="caution">
    <text evidence="4">The sequence shown here is derived from an EMBL/GenBank/DDBJ whole genome shotgun (WGS) entry which is preliminary data.</text>
</comment>
<dbReference type="PROSITE" id="PS51462">
    <property type="entry name" value="NUDIX"/>
    <property type="match status" value="1"/>
</dbReference>
<evidence type="ECO:0000313" key="5">
    <source>
        <dbReference type="Proteomes" id="UP000524387"/>
    </source>
</evidence>
<dbReference type="CDD" id="cd04677">
    <property type="entry name" value="NUDIX_Hydrolase"/>
    <property type="match status" value="1"/>
</dbReference>
<proteinExistence type="predicted"/>
<evidence type="ECO:0000256" key="2">
    <source>
        <dbReference type="ARBA" id="ARBA00022801"/>
    </source>
</evidence>
<organism evidence="4 5">
    <name type="scientific">Listeria monocytogenes</name>
    <dbReference type="NCBI Taxonomy" id="1639"/>
    <lineage>
        <taxon>Bacteria</taxon>
        <taxon>Bacillati</taxon>
        <taxon>Bacillota</taxon>
        <taxon>Bacilli</taxon>
        <taxon>Bacillales</taxon>
        <taxon>Listeriaceae</taxon>
        <taxon>Listeria</taxon>
    </lineage>
</organism>
<dbReference type="PANTHER" id="PTHR43046:SF2">
    <property type="entry name" value="8-OXO-DGTP DIPHOSPHATASE-RELATED"/>
    <property type="match status" value="1"/>
</dbReference>
<dbReference type="InterPro" id="IPR015797">
    <property type="entry name" value="NUDIX_hydrolase-like_dom_sf"/>
</dbReference>
<dbReference type="Gene3D" id="3.90.79.10">
    <property type="entry name" value="Nucleoside Triphosphate Pyrophosphohydrolase"/>
    <property type="match status" value="1"/>
</dbReference>
<keyword evidence="2" id="KW-0378">Hydrolase</keyword>
<protein>
    <submittedName>
        <fullName evidence="4">NUDIX domain-containing protein</fullName>
    </submittedName>
</protein>
<dbReference type="Proteomes" id="UP000524387">
    <property type="component" value="Unassembled WGS sequence"/>
</dbReference>
<dbReference type="InterPro" id="IPR020476">
    <property type="entry name" value="Nudix_hydrolase"/>
</dbReference>
<accession>A0A823IU83</accession>
<dbReference type="InterPro" id="IPR000086">
    <property type="entry name" value="NUDIX_hydrolase_dom"/>
</dbReference>
<evidence type="ECO:0000259" key="3">
    <source>
        <dbReference type="PROSITE" id="PS51462"/>
    </source>
</evidence>
<dbReference type="RefSeq" id="WP_070033748.1">
    <property type="nucleotide sequence ID" value="NZ_CP090057.1"/>
</dbReference>
<name>A0A823IU83_LISMN</name>
<dbReference type="PANTHER" id="PTHR43046">
    <property type="entry name" value="GDP-MANNOSE MANNOSYL HYDROLASE"/>
    <property type="match status" value="1"/>
</dbReference>
<evidence type="ECO:0000256" key="1">
    <source>
        <dbReference type="ARBA" id="ARBA00001946"/>
    </source>
</evidence>
<comment type="cofactor">
    <cofactor evidence="1">
        <name>Mg(2+)</name>
        <dbReference type="ChEBI" id="CHEBI:18420"/>
    </cofactor>
</comment>
<gene>
    <name evidence="4" type="ORF">CW895_05870</name>
</gene>
<dbReference type="Pfam" id="PF00293">
    <property type="entry name" value="NUDIX"/>
    <property type="match status" value="1"/>
</dbReference>
<sequence length="154" mass="17848">MSNYIKWIREKVGQDKIILNFVSGGLRDKQGRILLQKRNDKKVWGFPGGAIELGQSFEEAVIREYLEETGLLVKVKSLVGIYSNYEDSYPNGDKVQPISVFFELCYVSGELSVQDEETMELQFFEEAEIPQLVNKQHEDFLADWKEFNGQVFIR</sequence>
<reference evidence="4 5" key="1">
    <citation type="submission" date="2019-04" db="EMBL/GenBank/DDBJ databases">
        <authorList>
            <consortium name="GenomeTrakr network: Whole genome sequencing for foodborne pathogen traceback"/>
        </authorList>
    </citation>
    <scope>NUCLEOTIDE SEQUENCE [LARGE SCALE GENOMIC DNA]</scope>
    <source>
        <strain evidence="4 5">CFSAN072502</strain>
    </source>
</reference>
<dbReference type="EMBL" id="AABEKN010000002">
    <property type="protein sequence ID" value="EAG9353353.1"/>
    <property type="molecule type" value="Genomic_DNA"/>
</dbReference>
<dbReference type="GO" id="GO:0016787">
    <property type="term" value="F:hydrolase activity"/>
    <property type="evidence" value="ECO:0007669"/>
    <property type="project" value="UniProtKB-KW"/>
</dbReference>
<feature type="domain" description="Nudix hydrolase" evidence="3">
    <location>
        <begin position="16"/>
        <end position="146"/>
    </location>
</feature>
<dbReference type="SUPFAM" id="SSF55811">
    <property type="entry name" value="Nudix"/>
    <property type="match status" value="1"/>
</dbReference>
<dbReference type="PRINTS" id="PR00502">
    <property type="entry name" value="NUDIXFAMILY"/>
</dbReference>
<dbReference type="AlphaFoldDB" id="A0A823IU83"/>